<evidence type="ECO:0000259" key="11">
    <source>
        <dbReference type="PROSITE" id="PS51762"/>
    </source>
</evidence>
<dbReference type="Gene3D" id="2.60.120.200">
    <property type="match status" value="1"/>
</dbReference>
<dbReference type="Pfam" id="PF00722">
    <property type="entry name" value="Glyco_hydro_16"/>
    <property type="match status" value="1"/>
</dbReference>
<evidence type="ECO:0000256" key="5">
    <source>
        <dbReference type="ARBA" id="ARBA00022801"/>
    </source>
</evidence>
<evidence type="ECO:0000256" key="10">
    <source>
        <dbReference type="SAM" id="SignalP"/>
    </source>
</evidence>
<dbReference type="InterPro" id="IPR044791">
    <property type="entry name" value="Beta-glucanase/XTH"/>
</dbReference>
<dbReference type="RefSeq" id="WP_268062709.1">
    <property type="nucleotide sequence ID" value="NZ_JAPQFJ010000023.1"/>
</dbReference>
<evidence type="ECO:0000256" key="9">
    <source>
        <dbReference type="ARBA" id="ARBA00031665"/>
    </source>
</evidence>
<keyword evidence="5" id="KW-0378">Hydrolase</keyword>
<evidence type="ECO:0000256" key="3">
    <source>
        <dbReference type="ARBA" id="ARBA00012690"/>
    </source>
</evidence>
<protein>
    <recommendedName>
        <fullName evidence="4">Beta-glucanase</fullName>
        <ecNumber evidence="3">3.2.1.73</ecNumber>
    </recommendedName>
    <alternativeName>
        <fullName evidence="9">1,3-1,4-beta-D-glucan 4-glucanohydrolase</fullName>
    </alternativeName>
    <alternativeName>
        <fullName evidence="8">Endo-beta-1,3-1,4 glucanase</fullName>
    </alternativeName>
    <alternativeName>
        <fullName evidence="7">Lichenase</fullName>
    </alternativeName>
</protein>
<dbReference type="PRINTS" id="PR00737">
    <property type="entry name" value="GLHYDRLASE16"/>
</dbReference>
<dbReference type="PANTHER" id="PTHR31062">
    <property type="entry name" value="XYLOGLUCAN ENDOTRANSGLUCOSYLASE/HYDROLASE PROTEIN 8-RELATED"/>
    <property type="match status" value="1"/>
</dbReference>
<reference evidence="12" key="1">
    <citation type="submission" date="2022-12" db="EMBL/GenBank/DDBJ databases">
        <title>Clostridium sp. nov., isolated from industrial wastewater.</title>
        <authorList>
            <person name="Jiayan W."/>
        </authorList>
    </citation>
    <scope>NUCLEOTIDE SEQUENCE</scope>
    <source>
        <strain evidence="12">ZC22-4</strain>
    </source>
</reference>
<keyword evidence="10" id="KW-0732">Signal</keyword>
<evidence type="ECO:0000313" key="12">
    <source>
        <dbReference type="EMBL" id="MCY6960277.1"/>
    </source>
</evidence>
<sequence length="256" mass="28870">MKKSIIALSLLMSLSFMNCVPNYKANATELKKSNLICENTQCEERRFDFNEHDYKNFYISDGWSNGGGFNCIWRKNNVSFKNGIMTLKIDKEPEGSSYSYSGGEYFSNDATYGYGYYSVRMKPIKNDGVVSSFFTYNENSSGGAHEIDIEFTGKDTTKVEFNYFTDGISAGGFIYDLGFDASLDFHEYGFLWLPDSITWYVDGKEAIKTSGKVPSIPGRISMNAWPGNAPGWLKPFDGKTPLTAEYDWVSYTPLSK</sequence>
<evidence type="ECO:0000256" key="7">
    <source>
        <dbReference type="ARBA" id="ARBA00029722"/>
    </source>
</evidence>
<evidence type="ECO:0000256" key="4">
    <source>
        <dbReference type="ARBA" id="ARBA00014569"/>
    </source>
</evidence>
<name>A0ABT4DDA6_9CLOT</name>
<accession>A0ABT4DDA6</accession>
<organism evidence="12 13">
    <name type="scientific">Clostridium brassicae</name>
    <dbReference type="NCBI Taxonomy" id="2999072"/>
    <lineage>
        <taxon>Bacteria</taxon>
        <taxon>Bacillati</taxon>
        <taxon>Bacillota</taxon>
        <taxon>Clostridia</taxon>
        <taxon>Eubacteriales</taxon>
        <taxon>Clostridiaceae</taxon>
        <taxon>Clostridium</taxon>
    </lineage>
</organism>
<comment type="caution">
    <text evidence="12">The sequence shown here is derived from an EMBL/GenBank/DDBJ whole genome shotgun (WGS) entry which is preliminary data.</text>
</comment>
<evidence type="ECO:0000256" key="1">
    <source>
        <dbReference type="ARBA" id="ARBA00000481"/>
    </source>
</evidence>
<dbReference type="Proteomes" id="UP001144612">
    <property type="component" value="Unassembled WGS sequence"/>
</dbReference>
<evidence type="ECO:0000256" key="2">
    <source>
        <dbReference type="ARBA" id="ARBA00006865"/>
    </source>
</evidence>
<feature type="chain" id="PRO_5046311547" description="Beta-glucanase" evidence="10">
    <location>
        <begin position="19"/>
        <end position="256"/>
    </location>
</feature>
<evidence type="ECO:0000256" key="8">
    <source>
        <dbReference type="ARBA" id="ARBA00029771"/>
    </source>
</evidence>
<proteinExistence type="inferred from homology"/>
<comment type="similarity">
    <text evidence="2">Belongs to the glycosyl hydrolase 16 family.</text>
</comment>
<dbReference type="InterPro" id="IPR008263">
    <property type="entry name" value="GH16_AS"/>
</dbReference>
<keyword evidence="6" id="KW-0326">Glycosidase</keyword>
<evidence type="ECO:0000313" key="13">
    <source>
        <dbReference type="Proteomes" id="UP001144612"/>
    </source>
</evidence>
<feature type="domain" description="GH16" evidence="11">
    <location>
        <begin position="52"/>
        <end position="256"/>
    </location>
</feature>
<dbReference type="InterPro" id="IPR013320">
    <property type="entry name" value="ConA-like_dom_sf"/>
</dbReference>
<dbReference type="InterPro" id="IPR008264">
    <property type="entry name" value="Beta_glucanase"/>
</dbReference>
<dbReference type="SUPFAM" id="SSF49899">
    <property type="entry name" value="Concanavalin A-like lectins/glucanases"/>
    <property type="match status" value="1"/>
</dbReference>
<dbReference type="EC" id="3.2.1.73" evidence="3"/>
<dbReference type="PROSITE" id="PS01034">
    <property type="entry name" value="GH16_1"/>
    <property type="match status" value="1"/>
</dbReference>
<dbReference type="PROSITE" id="PS51762">
    <property type="entry name" value="GH16_2"/>
    <property type="match status" value="1"/>
</dbReference>
<dbReference type="EMBL" id="JAPQFJ010000023">
    <property type="protein sequence ID" value="MCY6960277.1"/>
    <property type="molecule type" value="Genomic_DNA"/>
</dbReference>
<keyword evidence="13" id="KW-1185">Reference proteome</keyword>
<feature type="signal peptide" evidence="10">
    <location>
        <begin position="1"/>
        <end position="18"/>
    </location>
</feature>
<evidence type="ECO:0000256" key="6">
    <source>
        <dbReference type="ARBA" id="ARBA00023295"/>
    </source>
</evidence>
<gene>
    <name evidence="12" type="ORF">OW729_16795</name>
</gene>
<comment type="catalytic activity">
    <reaction evidence="1">
        <text>Hydrolysis of (1-&gt;4)-beta-D-glucosidic linkages in beta-D-glucans containing (1-&gt;3)- and (1-&gt;4)-bonds.</text>
        <dbReference type="EC" id="3.2.1.73"/>
    </reaction>
</comment>
<dbReference type="InterPro" id="IPR000757">
    <property type="entry name" value="Beta-glucanase-like"/>
</dbReference>